<protein>
    <submittedName>
        <fullName evidence="1">Chloride channel F</fullName>
    </submittedName>
</protein>
<evidence type="ECO:0000313" key="1">
    <source>
        <dbReference type="EMBL" id="GFS43791.1"/>
    </source>
</evidence>
<dbReference type="AlphaFoldDB" id="A0A7J0DVW1"/>
<accession>A0A7J0DVW1</accession>
<dbReference type="Proteomes" id="UP000585474">
    <property type="component" value="Unassembled WGS sequence"/>
</dbReference>
<comment type="caution">
    <text evidence="1">The sequence shown here is derived from an EMBL/GenBank/DDBJ whole genome shotgun (WGS) entry which is preliminary data.</text>
</comment>
<dbReference type="PROSITE" id="PS51257">
    <property type="entry name" value="PROKAR_LIPOPROTEIN"/>
    <property type="match status" value="1"/>
</dbReference>
<dbReference type="EMBL" id="BJWL01000429">
    <property type="protein sequence ID" value="GFS43791.1"/>
    <property type="molecule type" value="Genomic_DNA"/>
</dbReference>
<reference evidence="2" key="1">
    <citation type="submission" date="2019-07" db="EMBL/GenBank/DDBJ databases">
        <title>De Novo Assembly of kiwifruit Actinidia rufa.</title>
        <authorList>
            <person name="Sugita-Konishi S."/>
            <person name="Sato K."/>
            <person name="Mori E."/>
            <person name="Abe Y."/>
            <person name="Kisaki G."/>
            <person name="Hamano K."/>
            <person name="Suezawa K."/>
            <person name="Otani M."/>
            <person name="Fukuda T."/>
            <person name="Manabe T."/>
            <person name="Gomi K."/>
            <person name="Tabuchi M."/>
            <person name="Akimitsu K."/>
            <person name="Kataoka I."/>
        </authorList>
    </citation>
    <scope>NUCLEOTIDE SEQUENCE [LARGE SCALE GENOMIC DNA]</scope>
    <source>
        <strain evidence="2">cv. Fuchu</strain>
    </source>
</reference>
<gene>
    <name evidence="1" type="ORF">Acr_00g0086980</name>
</gene>
<proteinExistence type="predicted"/>
<keyword evidence="2" id="KW-1185">Reference proteome</keyword>
<sequence>MAFELIKIKIGVASVSCPGLGGCAPSLLIGAAVGDVLDGSAAEVITSAIPGSAVVA</sequence>
<evidence type="ECO:0000313" key="2">
    <source>
        <dbReference type="Proteomes" id="UP000585474"/>
    </source>
</evidence>
<organism evidence="1 2">
    <name type="scientific">Actinidia rufa</name>
    <dbReference type="NCBI Taxonomy" id="165716"/>
    <lineage>
        <taxon>Eukaryota</taxon>
        <taxon>Viridiplantae</taxon>
        <taxon>Streptophyta</taxon>
        <taxon>Embryophyta</taxon>
        <taxon>Tracheophyta</taxon>
        <taxon>Spermatophyta</taxon>
        <taxon>Magnoliopsida</taxon>
        <taxon>eudicotyledons</taxon>
        <taxon>Gunneridae</taxon>
        <taxon>Pentapetalae</taxon>
        <taxon>asterids</taxon>
        <taxon>Ericales</taxon>
        <taxon>Actinidiaceae</taxon>
        <taxon>Actinidia</taxon>
    </lineage>
</organism>
<name>A0A7J0DVW1_9ERIC</name>